<dbReference type="STRING" id="1678840.ATC1_131320"/>
<evidence type="ECO:0000256" key="2">
    <source>
        <dbReference type="ARBA" id="ARBA00006490"/>
    </source>
</evidence>
<evidence type="ECO:0000256" key="1">
    <source>
        <dbReference type="ARBA" id="ARBA00001933"/>
    </source>
</evidence>
<evidence type="ECO:0000256" key="5">
    <source>
        <dbReference type="ARBA" id="ARBA00022723"/>
    </source>
</evidence>
<dbReference type="OrthoDB" id="9808002at2"/>
<feature type="domain" description="Aminotransferase class V" evidence="11">
    <location>
        <begin position="2"/>
        <end position="363"/>
    </location>
</feature>
<dbReference type="InterPro" id="IPR016454">
    <property type="entry name" value="Cysteine_dSase"/>
</dbReference>
<keyword evidence="4" id="KW-0808">Transferase</keyword>
<evidence type="ECO:0000256" key="9">
    <source>
        <dbReference type="ARBA" id="ARBA00050776"/>
    </source>
</evidence>
<dbReference type="Gene3D" id="3.90.1150.10">
    <property type="entry name" value="Aspartate Aminotransferase, domain 1"/>
    <property type="match status" value="1"/>
</dbReference>
<comment type="similarity">
    <text evidence="2">Belongs to the class-V pyridoxal-phosphate-dependent aminotransferase family. NifS/IscS subfamily.</text>
</comment>
<proteinExistence type="inferred from homology"/>
<dbReference type="GO" id="GO:0031071">
    <property type="term" value="F:cysteine desulfurase activity"/>
    <property type="evidence" value="ECO:0007669"/>
    <property type="project" value="UniProtKB-EC"/>
</dbReference>
<dbReference type="PANTHER" id="PTHR11601:SF34">
    <property type="entry name" value="CYSTEINE DESULFURASE"/>
    <property type="match status" value="1"/>
</dbReference>
<gene>
    <name evidence="12" type="ORF">ATC1_131320</name>
</gene>
<dbReference type="InterPro" id="IPR000192">
    <property type="entry name" value="Aminotrans_V_dom"/>
</dbReference>
<dbReference type="FunFam" id="3.40.640.10:FF:000084">
    <property type="entry name" value="IscS-like cysteine desulfurase"/>
    <property type="match status" value="1"/>
</dbReference>
<dbReference type="PATRIC" id="fig|1678840.3.peg.2777"/>
<dbReference type="InterPro" id="IPR015421">
    <property type="entry name" value="PyrdxlP-dep_Trfase_major"/>
</dbReference>
<dbReference type="InterPro" id="IPR020578">
    <property type="entry name" value="Aminotrans_V_PyrdxlP_BS"/>
</dbReference>
<evidence type="ECO:0000256" key="4">
    <source>
        <dbReference type="ARBA" id="ARBA00022679"/>
    </source>
</evidence>
<comment type="cofactor">
    <cofactor evidence="1 10">
        <name>pyridoxal 5'-phosphate</name>
        <dbReference type="ChEBI" id="CHEBI:597326"/>
    </cofactor>
</comment>
<dbReference type="Proteomes" id="UP000053370">
    <property type="component" value="Unassembled WGS sequence"/>
</dbReference>
<keyword evidence="7" id="KW-0408">Iron</keyword>
<keyword evidence="13" id="KW-1185">Reference proteome</keyword>
<dbReference type="EC" id="2.8.1.7" evidence="3"/>
<evidence type="ECO:0000256" key="8">
    <source>
        <dbReference type="ARBA" id="ARBA00023014"/>
    </source>
</evidence>
<evidence type="ECO:0000256" key="6">
    <source>
        <dbReference type="ARBA" id="ARBA00022898"/>
    </source>
</evidence>
<organism evidence="12">
    <name type="scientific">Flexilinea flocculi</name>
    <dbReference type="NCBI Taxonomy" id="1678840"/>
    <lineage>
        <taxon>Bacteria</taxon>
        <taxon>Bacillati</taxon>
        <taxon>Chloroflexota</taxon>
        <taxon>Anaerolineae</taxon>
        <taxon>Anaerolineales</taxon>
        <taxon>Anaerolineaceae</taxon>
        <taxon>Flexilinea</taxon>
    </lineage>
</organism>
<dbReference type="InterPro" id="IPR015424">
    <property type="entry name" value="PyrdxlP-dep_Trfase"/>
</dbReference>
<evidence type="ECO:0000256" key="7">
    <source>
        <dbReference type="ARBA" id="ARBA00023004"/>
    </source>
</evidence>
<protein>
    <recommendedName>
        <fullName evidence="3">cysteine desulfurase</fullName>
        <ecNumber evidence="3">2.8.1.7</ecNumber>
    </recommendedName>
</protein>
<sequence length="381" mass="41263">MIYIDNAATTKISELAYEKMLPYLRDQYGNASSQYAIGIHAKAAIEHSRQQAANAIGAQPSEIIFTSGGSEANNWVLRSVSETFPNQAIHLITSSIEHHSVLNACYALETSGIEITYLPVNQNGIIAMDDVKAAIKPNTKLVSLMLANNEIGTIQPIAEIGRFLQGKEILFHTDAVQAVGHIPVDVKELHVDFLSASAHKFNGAKGTGFLYKRSGKKIIPLIHGGGQELSFRAGTENVAGIVALGYALEENVAEMQATTSLLKILVDRTVKGILKKLPFVSINGDYEKRLPGTVNLRFEGISGESLMHLLDLKGICVSTSSACNAGYDTPSHVLLALGQSEEEAKSAIRISYGRYNTLEEVDSIVKNICNACSKIKYAMKQ</sequence>
<evidence type="ECO:0000256" key="10">
    <source>
        <dbReference type="RuleBase" id="RU004504"/>
    </source>
</evidence>
<evidence type="ECO:0000313" key="13">
    <source>
        <dbReference type="Proteomes" id="UP000053370"/>
    </source>
</evidence>
<dbReference type="Gene3D" id="1.10.260.50">
    <property type="match status" value="1"/>
</dbReference>
<name>A0A0S7BSA6_9CHLR</name>
<accession>A0A0S7BSA6</accession>
<dbReference type="InterPro" id="IPR015422">
    <property type="entry name" value="PyrdxlP-dep_Trfase_small"/>
</dbReference>
<keyword evidence="8" id="KW-0411">Iron-sulfur</keyword>
<dbReference type="NCBIfam" id="NF002806">
    <property type="entry name" value="PRK02948.1"/>
    <property type="match status" value="1"/>
</dbReference>
<dbReference type="GO" id="GO:0051536">
    <property type="term" value="F:iron-sulfur cluster binding"/>
    <property type="evidence" value="ECO:0007669"/>
    <property type="project" value="UniProtKB-KW"/>
</dbReference>
<keyword evidence="6" id="KW-0663">Pyridoxal phosphate</keyword>
<dbReference type="PANTHER" id="PTHR11601">
    <property type="entry name" value="CYSTEINE DESULFURYLASE FAMILY MEMBER"/>
    <property type="match status" value="1"/>
</dbReference>
<dbReference type="AlphaFoldDB" id="A0A0S7BSA6"/>
<evidence type="ECO:0000259" key="11">
    <source>
        <dbReference type="Pfam" id="PF00266"/>
    </source>
</evidence>
<dbReference type="RefSeq" id="WP_062282320.1">
    <property type="nucleotide sequence ID" value="NZ_DF968181.1"/>
</dbReference>
<dbReference type="EMBL" id="DF968181">
    <property type="protein sequence ID" value="GAP41335.1"/>
    <property type="molecule type" value="Genomic_DNA"/>
</dbReference>
<dbReference type="SUPFAM" id="SSF53383">
    <property type="entry name" value="PLP-dependent transferases"/>
    <property type="match status" value="1"/>
</dbReference>
<dbReference type="Gene3D" id="3.40.640.10">
    <property type="entry name" value="Type I PLP-dependent aspartate aminotransferase-like (Major domain)"/>
    <property type="match status" value="1"/>
</dbReference>
<evidence type="ECO:0000256" key="3">
    <source>
        <dbReference type="ARBA" id="ARBA00012239"/>
    </source>
</evidence>
<dbReference type="PROSITE" id="PS00595">
    <property type="entry name" value="AA_TRANSFER_CLASS_5"/>
    <property type="match status" value="1"/>
</dbReference>
<dbReference type="PIRSF" id="PIRSF005572">
    <property type="entry name" value="NifS"/>
    <property type="match status" value="1"/>
</dbReference>
<comment type="catalytic activity">
    <reaction evidence="9">
        <text>(sulfur carrier)-H + L-cysteine = (sulfur carrier)-SH + L-alanine</text>
        <dbReference type="Rhea" id="RHEA:43892"/>
        <dbReference type="Rhea" id="RHEA-COMP:14737"/>
        <dbReference type="Rhea" id="RHEA-COMP:14739"/>
        <dbReference type="ChEBI" id="CHEBI:29917"/>
        <dbReference type="ChEBI" id="CHEBI:35235"/>
        <dbReference type="ChEBI" id="CHEBI:57972"/>
        <dbReference type="ChEBI" id="CHEBI:64428"/>
        <dbReference type="EC" id="2.8.1.7"/>
    </reaction>
</comment>
<evidence type="ECO:0000313" key="12">
    <source>
        <dbReference type="EMBL" id="GAP41335.1"/>
    </source>
</evidence>
<reference evidence="12" key="1">
    <citation type="journal article" date="2015" name="Genome Announc.">
        <title>Draft Genome Sequence of Anaerolineae Strain TC1, a Novel Isolate from a Methanogenic Wastewater Treatment System.</title>
        <authorList>
            <person name="Matsuura N."/>
            <person name="Tourlousse D.M."/>
            <person name="Sun L."/>
            <person name="Toyonaga M."/>
            <person name="Kuroda K."/>
            <person name="Ohashi A."/>
            <person name="Cruz R."/>
            <person name="Yamaguchi T."/>
            <person name="Sekiguchi Y."/>
        </authorList>
    </citation>
    <scope>NUCLEOTIDE SEQUENCE [LARGE SCALE GENOMIC DNA]</scope>
    <source>
        <strain evidence="12">TC1</strain>
    </source>
</reference>
<dbReference type="GO" id="GO:0046872">
    <property type="term" value="F:metal ion binding"/>
    <property type="evidence" value="ECO:0007669"/>
    <property type="project" value="UniProtKB-KW"/>
</dbReference>
<dbReference type="Pfam" id="PF00266">
    <property type="entry name" value="Aminotran_5"/>
    <property type="match status" value="1"/>
</dbReference>
<keyword evidence="5" id="KW-0479">Metal-binding</keyword>